<feature type="region of interest" description="Disordered" evidence="1">
    <location>
        <begin position="127"/>
        <end position="152"/>
    </location>
</feature>
<dbReference type="InterPro" id="IPR011670">
    <property type="entry name" value="DUF1612"/>
</dbReference>
<evidence type="ECO:0000256" key="1">
    <source>
        <dbReference type="SAM" id="MobiDB-lite"/>
    </source>
</evidence>
<gene>
    <name evidence="4" type="ORF">Q9315_23025</name>
</gene>
<dbReference type="Pfam" id="PF11972">
    <property type="entry name" value="HTH_13"/>
    <property type="match status" value="1"/>
</dbReference>
<feature type="domain" description="HTH DNA binding" evidence="3">
    <location>
        <begin position="324"/>
        <end position="376"/>
    </location>
</feature>
<keyword evidence="5" id="KW-1185">Reference proteome</keyword>
<geneLocation type="plasmid" evidence="4 5">
    <name>unnamed1</name>
</geneLocation>
<protein>
    <submittedName>
        <fullName evidence="4">RHE_PE00001 family protein</fullName>
    </submittedName>
</protein>
<dbReference type="NCBIfam" id="NF040876">
    <property type="entry name" value="RHE_PE00001_fam"/>
    <property type="match status" value="1"/>
</dbReference>
<dbReference type="InterPro" id="IPR021068">
    <property type="entry name" value="HTH_DNA-bd"/>
</dbReference>
<accession>A0ABY9K8Z6</accession>
<dbReference type="RefSeq" id="WP_306161504.1">
    <property type="nucleotide sequence ID" value="NZ_CP132315.1"/>
</dbReference>
<reference evidence="4 5" key="1">
    <citation type="submission" date="2023-08" db="EMBL/GenBank/DDBJ databases">
        <title>Pathogen: clinical or host-associated sample.</title>
        <authorList>
            <person name="Hergert J."/>
            <person name="Casey R."/>
            <person name="Wagner J."/>
            <person name="Young E.L."/>
            <person name="Oakeson K.F."/>
        </authorList>
    </citation>
    <scope>NUCLEOTIDE SEQUENCE [LARGE SCALE GENOMIC DNA]</scope>
    <source>
        <strain evidence="4 5">UPHL-collab-2</strain>
        <plasmid evidence="4 5">unnamed1</plasmid>
    </source>
</reference>
<evidence type="ECO:0000259" key="3">
    <source>
        <dbReference type="Pfam" id="PF11972"/>
    </source>
</evidence>
<dbReference type="Pfam" id="PF07756">
    <property type="entry name" value="DUF1612"/>
    <property type="match status" value="1"/>
</dbReference>
<proteinExistence type="predicted"/>
<evidence type="ECO:0000313" key="5">
    <source>
        <dbReference type="Proteomes" id="UP001225788"/>
    </source>
</evidence>
<sequence>MAYDLAKISMSALMRPAFDAGVALTRLDERIARSPVGAGWIERSQFTDACASLWIDGELVHLEDLVLHDNTRDIRTPTHELTIARDVLRTRRRIATKLPDWALSAEGLRSLRHTSEMTSAGTNEVGMAGVTRPADVGKNAEGEGGDGDDAENLPGVDYAAIDALLARSEAAIEQAKRPGRADTGERDPLVYDLDWDEDARLDEWRALLRQVQNLPAPLQAIIALDAWNELSVLQHAPWLGRLLAASILRHAGITSGAHLAAINLGLKTLPVDRRRHRDRETRLLAIAHGLLATAEIGMKEHDRLTLARKMFERKLEGRRTSSKLPQLVELVMGKPLVSAGMVAKTLEVTPQAARRIVLELGLREMTGRGRFRAWGV</sequence>
<organism evidence="4 5">
    <name type="scientific">Shinella oryzae</name>
    <dbReference type="NCBI Taxonomy" id="2871820"/>
    <lineage>
        <taxon>Bacteria</taxon>
        <taxon>Pseudomonadati</taxon>
        <taxon>Pseudomonadota</taxon>
        <taxon>Alphaproteobacteria</taxon>
        <taxon>Hyphomicrobiales</taxon>
        <taxon>Rhizobiaceae</taxon>
        <taxon>Shinella</taxon>
    </lineage>
</organism>
<feature type="domain" description="DUF1612" evidence="2">
    <location>
        <begin position="189"/>
        <end position="315"/>
    </location>
</feature>
<dbReference type="InterPro" id="IPR048017">
    <property type="entry name" value="Y4cF-like"/>
</dbReference>
<name>A0ABY9K8Z6_9HYPH</name>
<evidence type="ECO:0000313" key="4">
    <source>
        <dbReference type="EMBL" id="WLS05048.1"/>
    </source>
</evidence>
<keyword evidence="4" id="KW-0614">Plasmid</keyword>
<dbReference type="Proteomes" id="UP001225788">
    <property type="component" value="Plasmid unnamed1"/>
</dbReference>
<dbReference type="EMBL" id="CP132315">
    <property type="protein sequence ID" value="WLS05048.1"/>
    <property type="molecule type" value="Genomic_DNA"/>
</dbReference>
<evidence type="ECO:0000259" key="2">
    <source>
        <dbReference type="Pfam" id="PF07756"/>
    </source>
</evidence>